<reference evidence="2 3" key="1">
    <citation type="submission" date="2023-07" db="EMBL/GenBank/DDBJ databases">
        <title>The novel representative of Negativicutes class, Anaeroselena agilis gen. nov. sp. nov.</title>
        <authorList>
            <person name="Prokofeva M.I."/>
            <person name="Elcheninov A.G."/>
            <person name="Klyukina A."/>
            <person name="Kublanov I.V."/>
            <person name="Frolov E.N."/>
            <person name="Podosokorskaya O.A."/>
        </authorList>
    </citation>
    <scope>NUCLEOTIDE SEQUENCE [LARGE SCALE GENOMIC DNA]</scope>
    <source>
        <strain evidence="2 3">4137-cl</strain>
    </source>
</reference>
<dbReference type="EMBL" id="JAUOZS010000001">
    <property type="protein sequence ID" value="MDT8902884.1"/>
    <property type="molecule type" value="Genomic_DNA"/>
</dbReference>
<evidence type="ECO:0000313" key="3">
    <source>
        <dbReference type="Proteomes" id="UP001254848"/>
    </source>
</evidence>
<evidence type="ECO:0000259" key="1">
    <source>
        <dbReference type="Pfam" id="PF01837"/>
    </source>
</evidence>
<dbReference type="RefSeq" id="WP_413781352.1">
    <property type="nucleotide sequence ID" value="NZ_JAUOZS010000001.1"/>
</dbReference>
<feature type="domain" description="Homocysteine biosynthesis enzyme sulfur-incorporation" evidence="1">
    <location>
        <begin position="18"/>
        <end position="364"/>
    </location>
</feature>
<comment type="caution">
    <text evidence="2">The sequence shown here is derived from an EMBL/GenBank/DDBJ whole genome shotgun (WGS) entry which is preliminary data.</text>
</comment>
<sequence length="386" mass="41819">MAKKTFAEINEKIKKGEAVVLTAEEVVAMADEQGLKATAEKVDVVTTATFGPMCSSGAFLNFGHSDPPIKMAKVWLNQVPAYTGIAAVDAYIGATELAEGRDDYGGAHVIEELVAGKSVRLKAIAQGTDCYPRKELEGYISRESINEAFLFNPRNAYQNYGAATNSTGRILYTYMGMLLPKFGNVTYSTAGQLSPLLNDPYLRTIGVGTRIFLGGTQGYVAWHGTQHNPSKARGENGVPVGGAGTLSLIGDLKAMTTEYLKAAVFKNYGVSMFVGVGIPIPMLDEDMARFVTVRDREIKTTLLDYGVPGRSRPTLKVVDYAELKSGFVELNGRKVRTAPLSSIYKARQIAATLKEWIERGEFMLQEPAAPLPADATVKPLDVKELD</sequence>
<accession>A0ABU3P1G0</accession>
<dbReference type="Pfam" id="PF01837">
    <property type="entry name" value="HcyBio"/>
    <property type="match status" value="1"/>
</dbReference>
<protein>
    <submittedName>
        <fullName evidence="2">Homocysteine biosynthesis protein</fullName>
    </submittedName>
</protein>
<organism evidence="2 3">
    <name type="scientific">Anaeroselena agilis</name>
    <dbReference type="NCBI Taxonomy" id="3063788"/>
    <lineage>
        <taxon>Bacteria</taxon>
        <taxon>Bacillati</taxon>
        <taxon>Bacillota</taxon>
        <taxon>Negativicutes</taxon>
        <taxon>Acetonemataceae</taxon>
        <taxon>Anaeroselena</taxon>
    </lineage>
</organism>
<name>A0ABU3P1G0_9FIRM</name>
<gene>
    <name evidence="2" type="ORF">Q4T40_16705</name>
</gene>
<evidence type="ECO:0000313" key="2">
    <source>
        <dbReference type="EMBL" id="MDT8902884.1"/>
    </source>
</evidence>
<proteinExistence type="predicted"/>
<keyword evidence="3" id="KW-1185">Reference proteome</keyword>
<dbReference type="InterPro" id="IPR002708">
    <property type="entry name" value="HcyBio"/>
</dbReference>
<dbReference type="Proteomes" id="UP001254848">
    <property type="component" value="Unassembled WGS sequence"/>
</dbReference>